<keyword evidence="2" id="KW-0547">Nucleotide-binding</keyword>
<accession>D0LGP6</accession>
<dbReference type="EMBL" id="CP001804">
    <property type="protein sequence ID" value="ACY12792.1"/>
    <property type="molecule type" value="Genomic_DNA"/>
</dbReference>
<reference evidence="4 5" key="1">
    <citation type="journal article" date="2010" name="Stand. Genomic Sci.">
        <title>Complete genome sequence of Haliangium ochraceum type strain (SMP-2).</title>
        <authorList>
            <consortium name="US DOE Joint Genome Institute (JGI-PGF)"/>
            <person name="Ivanova N."/>
            <person name="Daum C."/>
            <person name="Lang E."/>
            <person name="Abt B."/>
            <person name="Kopitz M."/>
            <person name="Saunders E."/>
            <person name="Lapidus A."/>
            <person name="Lucas S."/>
            <person name="Glavina Del Rio T."/>
            <person name="Nolan M."/>
            <person name="Tice H."/>
            <person name="Copeland A."/>
            <person name="Cheng J.F."/>
            <person name="Chen F."/>
            <person name="Bruce D."/>
            <person name="Goodwin L."/>
            <person name="Pitluck S."/>
            <person name="Mavromatis K."/>
            <person name="Pati A."/>
            <person name="Mikhailova N."/>
            <person name="Chen A."/>
            <person name="Palaniappan K."/>
            <person name="Land M."/>
            <person name="Hauser L."/>
            <person name="Chang Y.J."/>
            <person name="Jeffries C.D."/>
            <person name="Detter J.C."/>
            <person name="Brettin T."/>
            <person name="Rohde M."/>
            <person name="Goker M."/>
            <person name="Bristow J."/>
            <person name="Markowitz V."/>
            <person name="Eisen J.A."/>
            <person name="Hugenholtz P."/>
            <person name="Kyrpides N.C."/>
            <person name="Klenk H.P."/>
        </authorList>
    </citation>
    <scope>NUCLEOTIDE SEQUENCE [LARGE SCALE GENOMIC DNA]</scope>
    <source>
        <strain evidence="5">DSM 14365 / CIP 107738 / JCM 11303 / AJ 13395 / SMP-2</strain>
    </source>
</reference>
<organism evidence="4 5">
    <name type="scientific">Haliangium ochraceum (strain DSM 14365 / JCM 11303 / SMP-2)</name>
    <dbReference type="NCBI Taxonomy" id="502025"/>
    <lineage>
        <taxon>Bacteria</taxon>
        <taxon>Pseudomonadati</taxon>
        <taxon>Myxococcota</taxon>
        <taxon>Polyangia</taxon>
        <taxon>Haliangiales</taxon>
        <taxon>Kofleriaceae</taxon>
        <taxon>Haliangium</taxon>
    </lineage>
</organism>
<dbReference type="PANTHER" id="PTHR42749">
    <property type="entry name" value="CELL SHAPE-DETERMINING PROTEIN MREB"/>
    <property type="match status" value="1"/>
</dbReference>
<proteinExistence type="inferred from homology"/>
<dbReference type="CDD" id="cd10170">
    <property type="entry name" value="ASKHA_NBD_HSP70"/>
    <property type="match status" value="1"/>
</dbReference>
<name>D0LGP6_HALO1</name>
<dbReference type="AlphaFoldDB" id="D0LGP6"/>
<dbReference type="GO" id="GO:0005524">
    <property type="term" value="F:ATP binding"/>
    <property type="evidence" value="ECO:0007669"/>
    <property type="project" value="UniProtKB-KW"/>
</dbReference>
<comment type="similarity">
    <text evidence="1">Belongs to the heat shock protein 70 family.</text>
</comment>
<dbReference type="HOGENOM" id="CLU_030332_0_0_7"/>
<dbReference type="InterPro" id="IPR013126">
    <property type="entry name" value="Hsp_70_fam"/>
</dbReference>
<evidence type="ECO:0000313" key="5">
    <source>
        <dbReference type="Proteomes" id="UP000001880"/>
    </source>
</evidence>
<keyword evidence="5" id="KW-1185">Reference proteome</keyword>
<evidence type="ECO:0000256" key="2">
    <source>
        <dbReference type="ARBA" id="ARBA00022741"/>
    </source>
</evidence>
<dbReference type="PROSITE" id="PS00297">
    <property type="entry name" value="HSP70_1"/>
    <property type="match status" value="1"/>
</dbReference>
<dbReference type="PANTHER" id="PTHR42749:SF1">
    <property type="entry name" value="CELL SHAPE-DETERMINING PROTEIN MREB"/>
    <property type="match status" value="1"/>
</dbReference>
<evidence type="ECO:0000256" key="1">
    <source>
        <dbReference type="ARBA" id="ARBA00007381"/>
    </source>
</evidence>
<dbReference type="eggNOG" id="COG0443">
    <property type="taxonomic scope" value="Bacteria"/>
</dbReference>
<sequence length="622" mass="65392">MSAARYVVGIDLGTTNCAVAYAELAAASERPDGLAGALEPFAIPQLVAPGEVAERPTLPSFLLLPTAHELAPEAMSLPWAGAPGFAVGELARERGAELPQRVVASAKSWLSHTGVDRNAAILPWRGAVSGEDGSGDGEGEAGRVSPVEASTRYLAHVRAAWDAAHPESPLAEQEVLLTVPASFDAVARELTAAAARQAGLLQVTLLEEPQAAFYAWLAEHGGGPDAAPGSDWREQLAAGDVVLVCDLGGGTTDFSLIAVQEDEGGTLALERVAVGDHILLGGDNVDLALAHVVSQRLGGKAKKLKQRQQRALVHACRRAKETLLGADAPDSVPISILGAGSRLIGGTLRSEVLQSDIDSLVLGGFFPEVAADAEPQSRRTVGLVELGLSYAQDAAVTRHLASFLSRHGRAPSAVLFNGGVMKSQRLQERVAAILRSWQPEGSAPLRVLSGTSLDLAVAHGAAYYGLVRRGAGIRIRGGTARAYYIGVESAMPAIPGFPPPIKALCVAPFGMEEGSAVDLPGEELGLVVGETAEFRFFASSERKDDHAGTICDPDEEELRELDPVETTLPPFTEGGAEHAAGDTVPVNLRALITEIGTLELWCVTRDRAHQWKLEYSVRDAED</sequence>
<evidence type="ECO:0000313" key="4">
    <source>
        <dbReference type="EMBL" id="ACY12792.1"/>
    </source>
</evidence>
<dbReference type="KEGG" id="hoh:Hoch_0151"/>
<dbReference type="InterPro" id="IPR018181">
    <property type="entry name" value="Heat_shock_70_CS"/>
</dbReference>
<dbReference type="STRING" id="502025.Hoch_0151"/>
<evidence type="ECO:0000256" key="3">
    <source>
        <dbReference type="ARBA" id="ARBA00022840"/>
    </source>
</evidence>
<dbReference type="Gene3D" id="3.30.420.40">
    <property type="match status" value="2"/>
</dbReference>
<dbReference type="GO" id="GO:0140662">
    <property type="term" value="F:ATP-dependent protein folding chaperone"/>
    <property type="evidence" value="ECO:0007669"/>
    <property type="project" value="InterPro"/>
</dbReference>
<protein>
    <submittedName>
        <fullName evidence="4">Molecular chaperone</fullName>
    </submittedName>
</protein>
<dbReference type="Proteomes" id="UP000001880">
    <property type="component" value="Chromosome"/>
</dbReference>
<dbReference type="InterPro" id="IPR043129">
    <property type="entry name" value="ATPase_NBD"/>
</dbReference>
<dbReference type="SUPFAM" id="SSF53067">
    <property type="entry name" value="Actin-like ATPase domain"/>
    <property type="match status" value="2"/>
</dbReference>
<dbReference type="RefSeq" id="WP_012825419.1">
    <property type="nucleotide sequence ID" value="NC_013440.1"/>
</dbReference>
<keyword evidence="3" id="KW-0067">ATP-binding</keyword>
<dbReference type="OrthoDB" id="580874at2"/>
<dbReference type="Pfam" id="PF00012">
    <property type="entry name" value="HSP70"/>
    <property type="match status" value="1"/>
</dbReference>
<gene>
    <name evidence="4" type="ordered locus">Hoch_0151</name>
</gene>